<feature type="compositionally biased region" description="Polar residues" evidence="1">
    <location>
        <begin position="916"/>
        <end position="929"/>
    </location>
</feature>
<feature type="compositionally biased region" description="Low complexity" evidence="1">
    <location>
        <begin position="1304"/>
        <end position="1319"/>
    </location>
</feature>
<feature type="compositionally biased region" description="Low complexity" evidence="1">
    <location>
        <begin position="965"/>
        <end position="979"/>
    </location>
</feature>
<protein>
    <submittedName>
        <fullName evidence="2">Uncharacterized protein</fullName>
    </submittedName>
</protein>
<evidence type="ECO:0000313" key="3">
    <source>
        <dbReference type="Proteomes" id="UP000245884"/>
    </source>
</evidence>
<dbReference type="RefSeq" id="XP_025364637.1">
    <property type="nucleotide sequence ID" value="XM_025509475.1"/>
</dbReference>
<feature type="compositionally biased region" description="Low complexity" evidence="1">
    <location>
        <begin position="991"/>
        <end position="1013"/>
    </location>
</feature>
<sequence length="1565" mass="164262">MAASAAAVAPSRNGGGFRPASSRQPFRPTTRQVPPRKATQSKAQQEEKLPEPLDDSEESEDDAAEDDAENQPPPRMLDAIKEATASPSPSPKKAAPSPSRSPMPLPSSSSPFRMILGARNASPASSPFRQDSSSRPSSSAGTAFSDMETDVEAEDASIVADQNKAFSPSSHTESEDEDDSEDSALNCNRTLRSSSRQAHLVVSSSSSSSPPRVFFGTPSSSEKEQRRRYSTRIRERRLLRRDSLELARRKTLTLEEVEEAARAVRQERKAKEDTEKADEGEDDSVAQKPDEMDASRSEETQGSRAVAEEEPGQQPSTLRSDAPEDEKEAATSPTYGDGEPYTAQAASHEASAQEASISGLSEPQEGNEPEQREPTAVQAASMPQRTELEVEDAALPPPFDETLAFDAVEARATQSEMATIAPQSTTPVFDETLVLSTIEGGGALRADEDESPIMQSVLDDFAAPDAAQNAVQWASEAASTSQTGFDETLALDTMERSAVQEQVASTPQSSEVADELVEVPTSSINRSSRIAPALCSFDETLALDRLEEAAADLTAAAYDANFESGTIVRTISLPCKAFFDETLALETLEESQPEEIEGLGAEVPPSEAEQGASHLSESGSDGTQQEAAAEVSAEEAAAEGAQPKAEVTSKPASESTTPAAEPPANVGTTSASSSFLMDSPGVGLARLGREGTPSRSVLSDIRQQATGSAMRRLFPHIPDNYHEILGKSTPSSTPRSPAVTPLGEKDTNASWNKRAVRLTPTPSKQAPTSQEQNTRPKTPSNTSPTDEEELVRHFSPEMDRLRAARDAILAAAGPSPDKSPKKAMRVVIPSPMKKGGEAESGAVDENKSPVKSPMGTFGRIDNLWQSFKQSGADGVDDHAMPLPSSPIKAPTSPTKAKVISQELTKGPLPTSKELPQPSTSTKPAVSATTRLPKAAPTASTSRLVKPKPVTSGIRPPSSVAPKPQAVVATPSTSSSAASVRKPLSTRLPTQSSARPASADSASSSSSVPATREASISKLKDPRRPPTKPDGTTSVRRAPISALRKLQPTSDGNPFASKVSGGPSDGIDWLASSGYAKAVSNSDNSASGKASPEKVPAVVASPRKPSPTEGSSTHLLSSTSPSRLRINLSPIKLARSGGQGGAARARRVPVGSREATHAPERVAASSASAPASASINSGTASMRSSKSSTGSSGAPPTQCAPPIRPAPHVNLHATTPILQRSANSSRKAGLSASAAGTSSSSSSPEKPTSSSASQRLGTSSSKSSLRGNRDEGPADSEAAADPFAPSSSSERAGETSKSTKQRAPSYSSGTAKSSSSSTSSNPFNGPRASRTKPADSVPSVPISSAALDALTTRNSRKNEAYYAKLDVVVVRIDGPRPPSPSSKIRKSSAGGTRRLGKEQAARARADRAKKRAAGDESCDMSGEGDSLATMSAAKALELGQHRLGAGEQDVYCTPPKVRAGAKGVKWHKALYAGPSEAPREQIAHDDTPDCGGAPQARRGAHRMRGAGPSRLVAREYGLDRHGNVRGAMEAPPSPRWTRVKVTVRKIIYEDDDEESEEEEEEGEEWE</sequence>
<feature type="compositionally biased region" description="Polar residues" evidence="1">
    <location>
        <begin position="760"/>
        <end position="784"/>
    </location>
</feature>
<feature type="compositionally biased region" description="Low complexity" evidence="1">
    <location>
        <begin position="85"/>
        <end position="98"/>
    </location>
</feature>
<feature type="compositionally biased region" description="Acidic residues" evidence="1">
    <location>
        <begin position="275"/>
        <end position="284"/>
    </location>
</feature>
<feature type="compositionally biased region" description="Low complexity" evidence="1">
    <location>
        <begin position="1162"/>
        <end position="1193"/>
    </location>
</feature>
<feature type="region of interest" description="Disordered" evidence="1">
    <location>
        <begin position="1474"/>
        <end position="1509"/>
    </location>
</feature>
<feature type="compositionally biased region" description="Polar residues" evidence="1">
    <location>
        <begin position="1211"/>
        <end position="1225"/>
    </location>
</feature>
<feature type="compositionally biased region" description="Basic residues" evidence="1">
    <location>
        <begin position="228"/>
        <end position="239"/>
    </location>
</feature>
<feature type="compositionally biased region" description="Polar residues" evidence="1">
    <location>
        <begin position="613"/>
        <end position="625"/>
    </location>
</feature>
<evidence type="ECO:0000256" key="1">
    <source>
        <dbReference type="SAM" id="MobiDB-lite"/>
    </source>
</evidence>
<dbReference type="EMBL" id="KZ819662">
    <property type="protein sequence ID" value="PWN30025.1"/>
    <property type="molecule type" value="Genomic_DNA"/>
</dbReference>
<organism evidence="2 3">
    <name type="scientific">Jaminaea rosea</name>
    <dbReference type="NCBI Taxonomy" id="1569628"/>
    <lineage>
        <taxon>Eukaryota</taxon>
        <taxon>Fungi</taxon>
        <taxon>Dikarya</taxon>
        <taxon>Basidiomycota</taxon>
        <taxon>Ustilaginomycotina</taxon>
        <taxon>Exobasidiomycetes</taxon>
        <taxon>Microstromatales</taxon>
        <taxon>Microstromatales incertae sedis</taxon>
        <taxon>Jaminaea</taxon>
    </lineage>
</organism>
<feature type="region of interest" description="Disordered" evidence="1">
    <location>
        <begin position="829"/>
        <end position="1425"/>
    </location>
</feature>
<dbReference type="Proteomes" id="UP000245884">
    <property type="component" value="Unassembled WGS sequence"/>
</dbReference>
<dbReference type="OrthoDB" id="2148418at2759"/>
<feature type="compositionally biased region" description="Low complexity" evidence="1">
    <location>
        <begin position="1110"/>
        <end position="1124"/>
    </location>
</feature>
<accession>A0A316V3K5</accession>
<feature type="compositionally biased region" description="Low complexity" evidence="1">
    <location>
        <begin position="193"/>
        <end position="209"/>
    </location>
</feature>
<feature type="compositionally biased region" description="Polar residues" evidence="1">
    <location>
        <begin position="1253"/>
        <end position="1265"/>
    </location>
</feature>
<evidence type="ECO:0000313" key="2">
    <source>
        <dbReference type="EMBL" id="PWN30025.1"/>
    </source>
</evidence>
<reference evidence="2 3" key="1">
    <citation type="journal article" date="2018" name="Mol. Biol. Evol.">
        <title>Broad Genomic Sampling Reveals a Smut Pathogenic Ancestry of the Fungal Clade Ustilaginomycotina.</title>
        <authorList>
            <person name="Kijpornyongpan T."/>
            <person name="Mondo S.J."/>
            <person name="Barry K."/>
            <person name="Sandor L."/>
            <person name="Lee J."/>
            <person name="Lipzen A."/>
            <person name="Pangilinan J."/>
            <person name="LaButti K."/>
            <person name="Hainaut M."/>
            <person name="Henrissat B."/>
            <person name="Grigoriev I.V."/>
            <person name="Spatafora J.W."/>
            <person name="Aime M.C."/>
        </authorList>
    </citation>
    <scope>NUCLEOTIDE SEQUENCE [LARGE SCALE GENOMIC DNA]</scope>
    <source>
        <strain evidence="2 3">MCA 5214</strain>
    </source>
</reference>
<feature type="compositionally biased region" description="Polar residues" evidence="1">
    <location>
        <begin position="1078"/>
        <end position="1087"/>
    </location>
</feature>
<feature type="compositionally biased region" description="Acidic residues" evidence="1">
    <location>
        <begin position="52"/>
        <end position="69"/>
    </location>
</feature>
<feature type="compositionally biased region" description="Low complexity" evidence="1">
    <location>
        <begin position="1226"/>
        <end position="1252"/>
    </location>
</feature>
<feature type="region of interest" description="Disordered" evidence="1">
    <location>
        <begin position="1"/>
        <end position="401"/>
    </location>
</feature>
<feature type="compositionally biased region" description="Basic and acidic residues" evidence="1">
    <location>
        <begin position="288"/>
        <end position="301"/>
    </location>
</feature>
<feature type="region of interest" description="Disordered" evidence="1">
    <location>
        <begin position="720"/>
        <end position="791"/>
    </location>
</feature>
<proteinExistence type="predicted"/>
<feature type="region of interest" description="Disordered" evidence="1">
    <location>
        <begin position="1546"/>
        <end position="1565"/>
    </location>
</feature>
<dbReference type="STRING" id="1569628.A0A316V3K5"/>
<keyword evidence="3" id="KW-1185">Reference proteome</keyword>
<feature type="compositionally biased region" description="Basic and acidic residues" evidence="1">
    <location>
        <begin position="259"/>
        <end position="274"/>
    </location>
</feature>
<feature type="compositionally biased region" description="Low complexity" evidence="1">
    <location>
        <begin position="1274"/>
        <end position="1289"/>
    </location>
</feature>
<feature type="compositionally biased region" description="Acidic residues" evidence="1">
    <location>
        <begin position="1548"/>
        <end position="1565"/>
    </location>
</feature>
<feature type="compositionally biased region" description="Polar residues" evidence="1">
    <location>
        <begin position="666"/>
        <end position="676"/>
    </location>
</feature>
<feature type="compositionally biased region" description="Low complexity" evidence="1">
    <location>
        <begin position="343"/>
        <end position="356"/>
    </location>
</feature>
<dbReference type="GeneID" id="37031298"/>
<feature type="compositionally biased region" description="Polar residues" evidence="1">
    <location>
        <begin position="21"/>
        <end position="43"/>
    </location>
</feature>
<feature type="compositionally biased region" description="Low complexity" evidence="1">
    <location>
        <begin position="122"/>
        <end position="145"/>
    </location>
</feature>
<gene>
    <name evidence="2" type="ORF">BDZ90DRAFT_3005</name>
</gene>
<feature type="compositionally biased region" description="Basic and acidic residues" evidence="1">
    <location>
        <begin position="1394"/>
        <end position="1405"/>
    </location>
</feature>
<feature type="region of interest" description="Disordered" evidence="1">
    <location>
        <begin position="591"/>
        <end position="697"/>
    </location>
</feature>
<feature type="compositionally biased region" description="Basic and acidic residues" evidence="1">
    <location>
        <begin position="1476"/>
        <end position="1486"/>
    </location>
</feature>
<feature type="compositionally biased region" description="Polar residues" evidence="1">
    <location>
        <begin position="1294"/>
        <end position="1303"/>
    </location>
</feature>
<name>A0A316V3K5_9BASI</name>